<dbReference type="SUPFAM" id="SSF53756">
    <property type="entry name" value="UDP-Glycosyltransferase/glycogen phosphorylase"/>
    <property type="match status" value="1"/>
</dbReference>
<dbReference type="EMBL" id="RKIO01000002">
    <property type="protein sequence ID" value="RSC13254.1"/>
    <property type="molecule type" value="Genomic_DNA"/>
</dbReference>
<protein>
    <submittedName>
        <fullName evidence="2">Glycosyltransferase</fullName>
    </submittedName>
</protein>
<dbReference type="Gene3D" id="3.90.550.10">
    <property type="entry name" value="Spore Coat Polysaccharide Biosynthesis Protein SpsA, Chain A"/>
    <property type="match status" value="1"/>
</dbReference>
<dbReference type="InterPro" id="IPR001173">
    <property type="entry name" value="Glyco_trans_2-like"/>
</dbReference>
<organism evidence="2 3">
    <name type="scientific">Burkholderia cenocepacia</name>
    <dbReference type="NCBI Taxonomy" id="95486"/>
    <lineage>
        <taxon>Bacteria</taxon>
        <taxon>Pseudomonadati</taxon>
        <taxon>Pseudomonadota</taxon>
        <taxon>Betaproteobacteria</taxon>
        <taxon>Burkholderiales</taxon>
        <taxon>Burkholderiaceae</taxon>
        <taxon>Burkholderia</taxon>
        <taxon>Burkholderia cepacia complex</taxon>
    </lineage>
</organism>
<feature type="domain" description="Glycosyltransferase 2-like" evidence="1">
    <location>
        <begin position="421"/>
        <end position="560"/>
    </location>
</feature>
<keyword evidence="2" id="KW-0808">Transferase</keyword>
<proteinExistence type="predicted"/>
<gene>
    <name evidence="2" type="ORF">EGT41_07800</name>
</gene>
<comment type="caution">
    <text evidence="2">The sequence shown here is derived from an EMBL/GenBank/DDBJ whole genome shotgun (WGS) entry which is preliminary data.</text>
</comment>
<dbReference type="PANTHER" id="PTHR43685">
    <property type="entry name" value="GLYCOSYLTRANSFERASE"/>
    <property type="match status" value="1"/>
</dbReference>
<dbReference type="PANTHER" id="PTHR43685:SF2">
    <property type="entry name" value="GLYCOSYLTRANSFERASE 2-LIKE DOMAIN-CONTAINING PROTEIN"/>
    <property type="match status" value="1"/>
</dbReference>
<dbReference type="CDD" id="cd00761">
    <property type="entry name" value="Glyco_tranf_GTA_type"/>
    <property type="match status" value="1"/>
</dbReference>
<accession>A0A427P0E2</accession>
<evidence type="ECO:0000313" key="2">
    <source>
        <dbReference type="EMBL" id="RSC13254.1"/>
    </source>
</evidence>
<dbReference type="GO" id="GO:0016740">
    <property type="term" value="F:transferase activity"/>
    <property type="evidence" value="ECO:0007669"/>
    <property type="project" value="UniProtKB-KW"/>
</dbReference>
<dbReference type="Gene3D" id="3.40.50.2000">
    <property type="entry name" value="Glycogen Phosphorylase B"/>
    <property type="match status" value="1"/>
</dbReference>
<dbReference type="Proteomes" id="UP000272140">
    <property type="component" value="Unassembled WGS sequence"/>
</dbReference>
<evidence type="ECO:0000313" key="3">
    <source>
        <dbReference type="Proteomes" id="UP000272140"/>
    </source>
</evidence>
<dbReference type="InterPro" id="IPR029044">
    <property type="entry name" value="Nucleotide-diphossugar_trans"/>
</dbReference>
<dbReference type="AlphaFoldDB" id="A0A427P0E2"/>
<dbReference type="SUPFAM" id="SSF53448">
    <property type="entry name" value="Nucleotide-diphospho-sugar transferases"/>
    <property type="match status" value="1"/>
</dbReference>
<sequence length="740" mass="82467">MSLLKVFVTSELFPFTHGGIGRVIANLLDLPEFSDVGGCRDKPAVAVVFTGESLDEPQFNVRFPGVLFVDATPRTYVERDSDSGFRYVHPDLYTTHPLHAVSVRAMQALRRLEREHGPLDYIEFPDWGAAAFATVQEKRLGLAFQEATIAVRLHTSDSVLNSMEARFVDRAELSLLDLERKALADCDLIIGQVSGTATAMQQIFDFSDEEWLPRLHIDAPPVTLDHGTPVQASITVTWDTPIVFSSKIQRIKRPDIFVRGCCDFLRLNPRYCGQIRLIAMATDVDYLAEVRRLIPDDLLDRFHFATDADAAVRHRVIRESVCVFPGTFESFCLAAYEASLSGALCVLADVNPAFGNESPWQDGVNCVKFDGSSAGLARALSMVFAAPQALYSVVVPTGPRPWTLPKRTRPAGQASSAALVSILIPHHNLGDYVENTVDSVLGSAYPNLELIVVDDASTDPQSRDALLRLQARNDERIRVVWSTQNRGLAATRNLALSHARGEFVLTLDADDLIDSRFVSIGVNALTLNDDVSFVVPQTAYFDDRPDANPAADMWTQCITFVGEARSSGLCQNRFSTATMMGRTETLRSLGYDESLSAYEDWDLYMRAVMARSRFVVTNAVHFYYRRRPHSMIHSDAATRRIGLYYHDILRRKRVTFGSMTLPMYVLEGMSGAAHGESVEAMRTKLAAYEGSAVVAAALALQVRLNRLPPWMRAGLKRMAYWMMHCRRARRERIIGARGDR</sequence>
<name>A0A427P0E2_9BURK</name>
<evidence type="ECO:0000259" key="1">
    <source>
        <dbReference type="Pfam" id="PF00535"/>
    </source>
</evidence>
<dbReference type="Pfam" id="PF00535">
    <property type="entry name" value="Glycos_transf_2"/>
    <property type="match status" value="1"/>
</dbReference>
<dbReference type="RefSeq" id="WP_125381076.1">
    <property type="nucleotide sequence ID" value="NZ_RKIO01000002.1"/>
</dbReference>
<dbReference type="InterPro" id="IPR050834">
    <property type="entry name" value="Glycosyltransf_2"/>
</dbReference>
<reference evidence="3" key="1">
    <citation type="submission" date="2018-11" db="EMBL/GenBank/DDBJ databases">
        <title>FDA dAtabase for Regulatory Grade micrObial Sequences (FDA-ARGOS): Supporting development and validation of Infectious Disease Dx tests.</title>
        <authorList>
            <person name="Goldberg B."/>
            <person name="Campos J."/>
            <person name="Tallon L."/>
            <person name="Sadzewicz L."/>
            <person name="Zhao X."/>
            <person name="Vavikolanu K."/>
            <person name="Mehta A."/>
            <person name="Aluvathingal J."/>
            <person name="Nadendla S."/>
            <person name="Geyer C."/>
            <person name="Nandy P."/>
            <person name="Yan Y."/>
            <person name="Sichtig H."/>
        </authorList>
    </citation>
    <scope>NUCLEOTIDE SEQUENCE [LARGE SCALE GENOMIC DNA]</scope>
    <source>
        <strain evidence="3">FDAARGOS_544</strain>
    </source>
</reference>